<organism evidence="1 2">
    <name type="scientific">Acidianus brierleyi</name>
    <dbReference type="NCBI Taxonomy" id="41673"/>
    <lineage>
        <taxon>Archaea</taxon>
        <taxon>Thermoproteota</taxon>
        <taxon>Thermoprotei</taxon>
        <taxon>Sulfolobales</taxon>
        <taxon>Sulfolobaceae</taxon>
        <taxon>Acidianus</taxon>
    </lineage>
</organism>
<reference evidence="1 2" key="1">
    <citation type="submission" date="2018-05" db="EMBL/GenBank/DDBJ databases">
        <title>Complete Genome Sequences of Extremely Thermoacidophilic, Metal-Mobilizing Type-Strain Members of the Archaeal Family Sulfolobaceae: Acidianus brierleyi DSM-1651T, Acidianus sulfidivorans DSM-18786T, Metallosphaera hakonensis DSM-7519T, and Metallosphaera prunae DSM-10039T.</title>
        <authorList>
            <person name="Counts J.A."/>
            <person name="Kelly R.M."/>
        </authorList>
    </citation>
    <scope>NUCLEOTIDE SEQUENCE [LARGE SCALE GENOMIC DNA]</scope>
    <source>
        <strain evidence="1 2">DSM 1651</strain>
    </source>
</reference>
<dbReference type="EMBL" id="CP029289">
    <property type="protein sequence ID" value="AWR94680.1"/>
    <property type="molecule type" value="Genomic_DNA"/>
</dbReference>
<name>A0A2U9IFC5_9CREN</name>
<evidence type="ECO:0000313" key="2">
    <source>
        <dbReference type="Proteomes" id="UP000248044"/>
    </source>
</evidence>
<gene>
    <name evidence="1" type="ORF">DFR85_08805</name>
</gene>
<evidence type="ECO:0000313" key="1">
    <source>
        <dbReference type="EMBL" id="AWR94680.1"/>
    </source>
</evidence>
<dbReference type="AlphaFoldDB" id="A0A2U9IFC5"/>
<keyword evidence="2" id="KW-1185">Reference proteome</keyword>
<dbReference type="GeneID" id="36832251"/>
<dbReference type="OrthoDB" id="42422at2157"/>
<dbReference type="RefSeq" id="WP_110270561.1">
    <property type="nucleotide sequence ID" value="NZ_CP029289.2"/>
</dbReference>
<sequence>MTKSVIKQGNSIIIELYKGGIEAIKVNGEIKVGEFDGVDFVEKSVSEEKLNKARDYAKKILNAISSCPCIISIVFSDMIYTKFVYNGQEVVAFISNCVTYNKQISIDKDTENRLLECSKKFMNSLDLKQKEI</sequence>
<dbReference type="Proteomes" id="UP000248044">
    <property type="component" value="Chromosome"/>
</dbReference>
<dbReference type="KEGG" id="abri:DFR85_08805"/>
<protein>
    <submittedName>
        <fullName evidence="1">Uncharacterized protein</fullName>
    </submittedName>
</protein>
<accession>A0A2U9IFC5</accession>
<proteinExistence type="predicted"/>